<feature type="compositionally biased region" description="Basic and acidic residues" evidence="1">
    <location>
        <begin position="218"/>
        <end position="241"/>
    </location>
</feature>
<sequence>MTAGRDDDGKPTSSEQLGRNIHFHGRVQFKNIRHVSEFSEYEIKNGWYDKDDFNRMSDDVSEIGKMVGEGLTHRNGEYLCIRGLEHIVEEELANFRAEKMINSIDAVLDEQEEQWDEGIDEPQAIAELYTEYAKPLAEEAHQIGLKDAEEGYQSFDLADLIHNNNNNNNSSSTHCSGGGTTTEIGKEEEKPTSLSSLQSISSAQSFCGLNDPSSMHSMTEEGERRENEISSKDNKNGEKNNKHQRKTQPRRTILDRKNGSELSPFVFRRDGTLMFRNSDVEKLKREQSEKRKKSIHGSLNKFLAAAADDEEEDYLAGLLSKKSPSVSVPSRF</sequence>
<dbReference type="EMBL" id="KV784361">
    <property type="protein sequence ID" value="OEU13510.1"/>
    <property type="molecule type" value="Genomic_DNA"/>
</dbReference>
<accession>A0A1E7F5T8</accession>
<feature type="compositionally biased region" description="Low complexity" evidence="1">
    <location>
        <begin position="192"/>
        <end position="205"/>
    </location>
</feature>
<proteinExistence type="predicted"/>
<protein>
    <submittedName>
        <fullName evidence="2">Uncharacterized protein</fullName>
    </submittedName>
</protein>
<dbReference type="KEGG" id="fcy:FRACYDRAFT_269844"/>
<evidence type="ECO:0000313" key="2">
    <source>
        <dbReference type="EMBL" id="OEU13510.1"/>
    </source>
</evidence>
<dbReference type="AlphaFoldDB" id="A0A1E7F5T8"/>
<feature type="region of interest" description="Disordered" evidence="1">
    <location>
        <begin position="166"/>
        <end position="256"/>
    </location>
</feature>
<evidence type="ECO:0000313" key="3">
    <source>
        <dbReference type="Proteomes" id="UP000095751"/>
    </source>
</evidence>
<reference evidence="2 3" key="1">
    <citation type="submission" date="2016-09" db="EMBL/GenBank/DDBJ databases">
        <title>Extensive genetic diversity and differential bi-allelic expression allows diatom success in the polar Southern Ocean.</title>
        <authorList>
            <consortium name="DOE Joint Genome Institute"/>
            <person name="Mock T."/>
            <person name="Otillar R.P."/>
            <person name="Strauss J."/>
            <person name="Dupont C."/>
            <person name="Frickenhaus S."/>
            <person name="Maumus F."/>
            <person name="Mcmullan M."/>
            <person name="Sanges R."/>
            <person name="Schmutz J."/>
            <person name="Toseland A."/>
            <person name="Valas R."/>
            <person name="Veluchamy A."/>
            <person name="Ward B.J."/>
            <person name="Allen A."/>
            <person name="Barry K."/>
            <person name="Falciatore A."/>
            <person name="Ferrante M."/>
            <person name="Fortunato A.E."/>
            <person name="Gloeckner G."/>
            <person name="Gruber A."/>
            <person name="Hipkin R."/>
            <person name="Janech M."/>
            <person name="Kroth P."/>
            <person name="Leese F."/>
            <person name="Lindquist E."/>
            <person name="Lyon B.R."/>
            <person name="Martin J."/>
            <person name="Mayer C."/>
            <person name="Parker M."/>
            <person name="Quesneville H."/>
            <person name="Raymond J."/>
            <person name="Uhlig C."/>
            <person name="Valentin K.U."/>
            <person name="Worden A.Z."/>
            <person name="Armbrust E.V."/>
            <person name="Bowler C."/>
            <person name="Green B."/>
            <person name="Moulton V."/>
            <person name="Van Oosterhout C."/>
            <person name="Grigoriev I."/>
        </authorList>
    </citation>
    <scope>NUCLEOTIDE SEQUENCE [LARGE SCALE GENOMIC DNA]</scope>
    <source>
        <strain evidence="2 3">CCMP1102</strain>
    </source>
</reference>
<dbReference type="InParanoid" id="A0A1E7F5T8"/>
<keyword evidence="3" id="KW-1185">Reference proteome</keyword>
<gene>
    <name evidence="2" type="ORF">FRACYDRAFT_269844</name>
</gene>
<dbReference type="OrthoDB" id="47383at2759"/>
<organism evidence="2 3">
    <name type="scientific">Fragilariopsis cylindrus CCMP1102</name>
    <dbReference type="NCBI Taxonomy" id="635003"/>
    <lineage>
        <taxon>Eukaryota</taxon>
        <taxon>Sar</taxon>
        <taxon>Stramenopiles</taxon>
        <taxon>Ochrophyta</taxon>
        <taxon>Bacillariophyta</taxon>
        <taxon>Bacillariophyceae</taxon>
        <taxon>Bacillariophycidae</taxon>
        <taxon>Bacillariales</taxon>
        <taxon>Bacillariaceae</taxon>
        <taxon>Fragilariopsis</taxon>
    </lineage>
</organism>
<name>A0A1E7F5T8_9STRA</name>
<dbReference type="Proteomes" id="UP000095751">
    <property type="component" value="Unassembled WGS sequence"/>
</dbReference>
<evidence type="ECO:0000256" key="1">
    <source>
        <dbReference type="SAM" id="MobiDB-lite"/>
    </source>
</evidence>